<dbReference type="EC" id="2.4.-.-" evidence="2"/>
<evidence type="ECO:0000313" key="3">
    <source>
        <dbReference type="Proteomes" id="UP001606099"/>
    </source>
</evidence>
<keyword evidence="3" id="KW-1185">Reference proteome</keyword>
<dbReference type="GO" id="GO:0016757">
    <property type="term" value="F:glycosyltransferase activity"/>
    <property type="evidence" value="ECO:0007669"/>
    <property type="project" value="UniProtKB-KW"/>
</dbReference>
<sequence>MSDDRLHICHVLLTDRFAGSERYALELANWQAQRHRVSLILPRSAAENRDDALAHRVDAQVQIHLLGGWKLMRSYAACKVLQRLRPDVAHAHLSQACKAVAALPRGRTLRTATLHIHYKSQQHRELDALIAIAPWQLAAVPPQLPCEQIDNWSVAPLPTAGTRAALRAQLGLSDDVLLVGALGRTERSKGLDLLLQAWRQAALPNARLAIVGDGRDWAALRRQAPADVIMPGFVSNPQAWFAAFDLFVSAARSEPFGLVFLEAMHAGLPILASASQGAMHLKSLIQRPLLPCEDVPALCDALRAIAAQPPARQQYPLEGFQLPNQAAHIEAFYRRQHNALLRL</sequence>
<dbReference type="RefSeq" id="WP_394462208.1">
    <property type="nucleotide sequence ID" value="NZ_JBIGHZ010000005.1"/>
</dbReference>
<dbReference type="Pfam" id="PF13439">
    <property type="entry name" value="Glyco_transf_4"/>
    <property type="match status" value="1"/>
</dbReference>
<keyword evidence="2" id="KW-0808">Transferase</keyword>
<evidence type="ECO:0000313" key="2">
    <source>
        <dbReference type="EMBL" id="MFG6449220.1"/>
    </source>
</evidence>
<feature type="domain" description="Glycosyltransferase subfamily 4-like N-terminal" evidence="1">
    <location>
        <begin position="19"/>
        <end position="119"/>
    </location>
</feature>
<evidence type="ECO:0000259" key="1">
    <source>
        <dbReference type="Pfam" id="PF13439"/>
    </source>
</evidence>
<dbReference type="Proteomes" id="UP001606099">
    <property type="component" value="Unassembled WGS sequence"/>
</dbReference>
<gene>
    <name evidence="2" type="ORF">ACG0Z6_13360</name>
</gene>
<dbReference type="Gene3D" id="3.40.50.2000">
    <property type="entry name" value="Glycogen Phosphorylase B"/>
    <property type="match status" value="2"/>
</dbReference>
<dbReference type="InterPro" id="IPR028098">
    <property type="entry name" value="Glyco_trans_4-like_N"/>
</dbReference>
<accession>A0ABW7FY03</accession>
<name>A0ABW7FY03_9BURK</name>
<dbReference type="PANTHER" id="PTHR12526:SF637">
    <property type="entry name" value="GLYCOSYLTRANSFERASE EPSF-RELATED"/>
    <property type="match status" value="1"/>
</dbReference>
<keyword evidence="2" id="KW-0328">Glycosyltransferase</keyword>
<dbReference type="EMBL" id="JBIGHZ010000005">
    <property type="protein sequence ID" value="MFG6449220.1"/>
    <property type="molecule type" value="Genomic_DNA"/>
</dbReference>
<dbReference type="Pfam" id="PF13692">
    <property type="entry name" value="Glyco_trans_1_4"/>
    <property type="match status" value="1"/>
</dbReference>
<comment type="caution">
    <text evidence="2">The sequence shown here is derived from an EMBL/GenBank/DDBJ whole genome shotgun (WGS) entry which is preliminary data.</text>
</comment>
<proteinExistence type="predicted"/>
<organism evidence="2 3">
    <name type="scientific">Roseateles rivi</name>
    <dbReference type="NCBI Taxonomy" id="3299028"/>
    <lineage>
        <taxon>Bacteria</taxon>
        <taxon>Pseudomonadati</taxon>
        <taxon>Pseudomonadota</taxon>
        <taxon>Betaproteobacteria</taxon>
        <taxon>Burkholderiales</taxon>
        <taxon>Sphaerotilaceae</taxon>
        <taxon>Roseateles</taxon>
    </lineage>
</organism>
<dbReference type="PANTHER" id="PTHR12526">
    <property type="entry name" value="GLYCOSYLTRANSFERASE"/>
    <property type="match status" value="1"/>
</dbReference>
<protein>
    <submittedName>
        <fullName evidence="2">Glycosyltransferase</fullName>
        <ecNumber evidence="2">2.4.-.-</ecNumber>
    </submittedName>
</protein>
<reference evidence="2 3" key="1">
    <citation type="submission" date="2024-08" db="EMBL/GenBank/DDBJ databases">
        <authorList>
            <person name="Lu H."/>
        </authorList>
    </citation>
    <scope>NUCLEOTIDE SEQUENCE [LARGE SCALE GENOMIC DNA]</scope>
    <source>
        <strain evidence="2 3">BYS180W</strain>
    </source>
</reference>
<dbReference type="SUPFAM" id="SSF53756">
    <property type="entry name" value="UDP-Glycosyltransferase/glycogen phosphorylase"/>
    <property type="match status" value="1"/>
</dbReference>